<dbReference type="Proteomes" id="UP000270296">
    <property type="component" value="Unassembled WGS sequence"/>
</dbReference>
<dbReference type="PROSITE" id="PS00028">
    <property type="entry name" value="ZINC_FINGER_C2H2_1"/>
    <property type="match status" value="1"/>
</dbReference>
<dbReference type="InterPro" id="IPR052130">
    <property type="entry name" value="AEBP2/jing_C2H2-ZnF"/>
</dbReference>
<keyword evidence="5" id="KW-1185">Reference proteome</keyword>
<evidence type="ECO:0000313" key="5">
    <source>
        <dbReference type="Proteomes" id="UP000270296"/>
    </source>
</evidence>
<evidence type="ECO:0000259" key="3">
    <source>
        <dbReference type="PROSITE" id="PS00028"/>
    </source>
</evidence>
<dbReference type="InterPro" id="IPR013087">
    <property type="entry name" value="Znf_C2H2_type"/>
</dbReference>
<dbReference type="AlphaFoldDB" id="A0A183ILB6"/>
<gene>
    <name evidence="4" type="ORF">SBAD_LOCUS4412</name>
</gene>
<dbReference type="InterPro" id="IPR036236">
    <property type="entry name" value="Znf_C2H2_sf"/>
</dbReference>
<accession>A0A183ILB6</accession>
<dbReference type="GO" id="GO:0006357">
    <property type="term" value="P:regulation of transcription by RNA polymerase II"/>
    <property type="evidence" value="ECO:0007669"/>
    <property type="project" value="TreeGrafter"/>
</dbReference>
<evidence type="ECO:0000313" key="4">
    <source>
        <dbReference type="EMBL" id="VDP04285.1"/>
    </source>
</evidence>
<dbReference type="GO" id="GO:0035098">
    <property type="term" value="C:ESC/E(Z) complex"/>
    <property type="evidence" value="ECO:0007669"/>
    <property type="project" value="TreeGrafter"/>
</dbReference>
<proteinExistence type="inferred from homology"/>
<dbReference type="GO" id="GO:0008270">
    <property type="term" value="F:zinc ion binding"/>
    <property type="evidence" value="ECO:0007669"/>
    <property type="project" value="UniProtKB-KW"/>
</dbReference>
<dbReference type="PANTHER" id="PTHR46541">
    <property type="entry name" value="ZINC FINGER PROTEIN AEBP2"/>
    <property type="match status" value="1"/>
</dbReference>
<organism evidence="6">
    <name type="scientific">Soboliphyme baturini</name>
    <dbReference type="NCBI Taxonomy" id="241478"/>
    <lineage>
        <taxon>Eukaryota</taxon>
        <taxon>Metazoa</taxon>
        <taxon>Ecdysozoa</taxon>
        <taxon>Nematoda</taxon>
        <taxon>Enoplea</taxon>
        <taxon>Dorylaimia</taxon>
        <taxon>Dioctophymatida</taxon>
        <taxon>Dioctophymatoidea</taxon>
        <taxon>Soboliphymatidae</taxon>
        <taxon>Soboliphyme</taxon>
    </lineage>
</organism>
<evidence type="ECO:0000256" key="2">
    <source>
        <dbReference type="ARBA" id="ARBA00037930"/>
    </source>
</evidence>
<reference evidence="6" key="1">
    <citation type="submission" date="2016-06" db="UniProtKB">
        <authorList>
            <consortium name="WormBaseParasite"/>
        </authorList>
    </citation>
    <scope>IDENTIFICATION</scope>
</reference>
<name>A0A183ILB6_9BILA</name>
<evidence type="ECO:0000313" key="6">
    <source>
        <dbReference type="WBParaSite" id="SBAD_0000460201-mRNA-1"/>
    </source>
</evidence>
<reference evidence="4 5" key="2">
    <citation type="submission" date="2018-11" db="EMBL/GenBank/DDBJ databases">
        <authorList>
            <consortium name="Pathogen Informatics"/>
        </authorList>
    </citation>
    <scope>NUCLEOTIDE SEQUENCE [LARGE SCALE GENOMIC DNA]</scope>
</reference>
<comment type="similarity">
    <text evidence="2">Belongs to the AEBP2/jing C2H2-type zinc-finger family.</text>
</comment>
<dbReference type="SUPFAM" id="SSF57667">
    <property type="entry name" value="beta-beta-alpha zinc fingers"/>
    <property type="match status" value="1"/>
</dbReference>
<sequence length="185" mass="20390">MLKNHVQPAASSGDFRCFWTGCRVFLKPARNFSWLQSHVIAKHCGSRPYRCPVPGCSFRFSSPKFAQRHVNNHLDKELQLGRLWSAAAGDEPHDPVAASCSSSSCSSSAAAHDGDASSSSLNALKAPSDCASSYPMHKRELKFRSNCFSFVFVLFASFRFARCLTSAVSDFTRFSPCLSDRHGSR</sequence>
<dbReference type="WBParaSite" id="SBAD_0000460201-mRNA-1">
    <property type="protein sequence ID" value="SBAD_0000460201-mRNA-1"/>
    <property type="gene ID" value="SBAD_0000460201"/>
</dbReference>
<dbReference type="EMBL" id="UZAM01008303">
    <property type="protein sequence ID" value="VDP04285.1"/>
    <property type="molecule type" value="Genomic_DNA"/>
</dbReference>
<feature type="domain" description="C2H2-type" evidence="3">
    <location>
        <begin position="51"/>
        <end position="73"/>
    </location>
</feature>
<dbReference type="PANTHER" id="PTHR46541:SF1">
    <property type="entry name" value="ZINC FINGER PROTEIN AEBP2"/>
    <property type="match status" value="1"/>
</dbReference>
<dbReference type="OrthoDB" id="9984614at2759"/>
<evidence type="ECO:0000256" key="1">
    <source>
        <dbReference type="ARBA" id="ARBA00022853"/>
    </source>
</evidence>
<dbReference type="Gene3D" id="3.30.160.60">
    <property type="entry name" value="Classic Zinc Finger"/>
    <property type="match status" value="1"/>
</dbReference>
<keyword evidence="1" id="KW-0156">Chromatin regulator</keyword>
<dbReference type="GO" id="GO:0006325">
    <property type="term" value="P:chromatin organization"/>
    <property type="evidence" value="ECO:0007669"/>
    <property type="project" value="UniProtKB-KW"/>
</dbReference>
<protein>
    <submittedName>
        <fullName evidence="6">C2H2-type domain-containing protein</fullName>
    </submittedName>
</protein>
<dbReference type="SMART" id="SM00355">
    <property type="entry name" value="ZnF_C2H2"/>
    <property type="match status" value="2"/>
</dbReference>